<sequence length="121" mass="12243">MGGARAGGHRGGHPPSMRTGRVTRPRAPRARHAPGPRPAATASRKHRWSCTADDRPPAAPPGSRAARPAPEICPCPCPCPCKGVCWTGDADGPGRTTRPVGAAGLSPCAGRCSRSAGPASP</sequence>
<evidence type="ECO:0000313" key="2">
    <source>
        <dbReference type="EMBL" id="OUD00362.1"/>
    </source>
</evidence>
<feature type="region of interest" description="Disordered" evidence="1">
    <location>
        <begin position="1"/>
        <end position="67"/>
    </location>
</feature>
<accession>A0A243RYQ7</accession>
<evidence type="ECO:0000313" key="3">
    <source>
        <dbReference type="Proteomes" id="UP000195105"/>
    </source>
</evidence>
<protein>
    <submittedName>
        <fullName evidence="2">Uncharacterized protein</fullName>
    </submittedName>
</protein>
<proteinExistence type="predicted"/>
<dbReference type="EMBL" id="NGFN01000184">
    <property type="protein sequence ID" value="OUD00362.1"/>
    <property type="molecule type" value="Genomic_DNA"/>
</dbReference>
<dbReference type="AlphaFoldDB" id="A0A243RYQ7"/>
<comment type="caution">
    <text evidence="2">The sequence shown here is derived from an EMBL/GenBank/DDBJ whole genome shotgun (WGS) entry which is preliminary data.</text>
</comment>
<organism evidence="2 3">
    <name type="scientific">Streptomyces swartbergensis</name>
    <dbReference type="NCBI Taxonomy" id="487165"/>
    <lineage>
        <taxon>Bacteria</taxon>
        <taxon>Bacillati</taxon>
        <taxon>Actinomycetota</taxon>
        <taxon>Actinomycetes</taxon>
        <taxon>Kitasatosporales</taxon>
        <taxon>Streptomycetaceae</taxon>
        <taxon>Streptomyces</taxon>
    </lineage>
</organism>
<dbReference type="Proteomes" id="UP000195105">
    <property type="component" value="Unassembled WGS sequence"/>
</dbReference>
<evidence type="ECO:0000256" key="1">
    <source>
        <dbReference type="SAM" id="MobiDB-lite"/>
    </source>
</evidence>
<feature type="region of interest" description="Disordered" evidence="1">
    <location>
        <begin position="96"/>
        <end position="121"/>
    </location>
</feature>
<feature type="compositionally biased region" description="Basic residues" evidence="1">
    <location>
        <begin position="21"/>
        <end position="34"/>
    </location>
</feature>
<keyword evidence="3" id="KW-1185">Reference proteome</keyword>
<reference evidence="2 3" key="1">
    <citation type="submission" date="2017-05" db="EMBL/GenBank/DDBJ databases">
        <title>Biotechnological potential of actinobacteria isolated from South African environments.</title>
        <authorList>
            <person name="Le Roes-Hill M."/>
            <person name="Prins A."/>
            <person name="Durrell K.A."/>
        </authorList>
    </citation>
    <scope>NUCLEOTIDE SEQUENCE [LARGE SCALE GENOMIC DNA]</scope>
    <source>
        <strain evidence="2 3">HMC13</strain>
    </source>
</reference>
<gene>
    <name evidence="2" type="ORF">CA983_26035</name>
</gene>
<name>A0A243RYQ7_9ACTN</name>